<dbReference type="RefSeq" id="WP_170119435.1">
    <property type="nucleotide sequence ID" value="NZ_QGGL01000009.1"/>
</dbReference>
<accession>A0A316D849</accession>
<evidence type="ECO:0000256" key="3">
    <source>
        <dbReference type="ARBA" id="ARBA00022525"/>
    </source>
</evidence>
<comment type="subcellular location">
    <subcellularLocation>
        <location evidence="1">Secreted</location>
    </subcellularLocation>
</comment>
<dbReference type="PROSITE" id="PS00137">
    <property type="entry name" value="SUBTILASE_HIS"/>
    <property type="match status" value="1"/>
</dbReference>
<evidence type="ECO:0000256" key="8">
    <source>
        <dbReference type="RuleBase" id="RU003355"/>
    </source>
</evidence>
<dbReference type="SUPFAM" id="SSF52743">
    <property type="entry name" value="Subtilisin-like"/>
    <property type="match status" value="1"/>
</dbReference>
<dbReference type="InterPro" id="IPR000209">
    <property type="entry name" value="Peptidase_S8/S53_dom"/>
</dbReference>
<dbReference type="Gene3D" id="3.40.50.200">
    <property type="entry name" value="Peptidase S8/S53 domain"/>
    <property type="match status" value="1"/>
</dbReference>
<dbReference type="InterPro" id="IPR023827">
    <property type="entry name" value="Peptidase_S8_Asp-AS"/>
</dbReference>
<feature type="domain" description="Peptidase S8/S53" evidence="9">
    <location>
        <begin position="393"/>
        <end position="635"/>
    </location>
</feature>
<organism evidence="10 11">
    <name type="scientific">Tumebacillus permanentifrigoris</name>
    <dbReference type="NCBI Taxonomy" id="378543"/>
    <lineage>
        <taxon>Bacteria</taxon>
        <taxon>Bacillati</taxon>
        <taxon>Bacillota</taxon>
        <taxon>Bacilli</taxon>
        <taxon>Bacillales</taxon>
        <taxon>Alicyclobacillaceae</taxon>
        <taxon>Tumebacillus</taxon>
    </lineage>
</organism>
<dbReference type="GO" id="GO:0005576">
    <property type="term" value="C:extracellular region"/>
    <property type="evidence" value="ECO:0007669"/>
    <property type="project" value="UniProtKB-SubCell"/>
</dbReference>
<comment type="similarity">
    <text evidence="2 7 8">Belongs to the peptidase S8 family.</text>
</comment>
<dbReference type="InterPro" id="IPR036852">
    <property type="entry name" value="Peptidase_S8/S53_dom_sf"/>
</dbReference>
<dbReference type="PROSITE" id="PS00136">
    <property type="entry name" value="SUBTILASE_ASP"/>
    <property type="match status" value="1"/>
</dbReference>
<dbReference type="Pfam" id="PF00082">
    <property type="entry name" value="Peptidase_S8"/>
    <property type="match status" value="1"/>
</dbReference>
<dbReference type="InterPro" id="IPR034084">
    <property type="entry name" value="Thermitase-like_dom"/>
</dbReference>
<evidence type="ECO:0000313" key="10">
    <source>
        <dbReference type="EMBL" id="PWK12846.1"/>
    </source>
</evidence>
<evidence type="ECO:0000256" key="2">
    <source>
        <dbReference type="ARBA" id="ARBA00011073"/>
    </source>
</evidence>
<evidence type="ECO:0000313" key="11">
    <source>
        <dbReference type="Proteomes" id="UP000245634"/>
    </source>
</evidence>
<evidence type="ECO:0000256" key="5">
    <source>
        <dbReference type="ARBA" id="ARBA00022801"/>
    </source>
</evidence>
<dbReference type="PANTHER" id="PTHR43399:SF4">
    <property type="entry name" value="CELL WALL-ASSOCIATED PROTEASE"/>
    <property type="match status" value="1"/>
</dbReference>
<dbReference type="GO" id="GO:0006508">
    <property type="term" value="P:proteolysis"/>
    <property type="evidence" value="ECO:0007669"/>
    <property type="project" value="UniProtKB-KW"/>
</dbReference>
<keyword evidence="5 7" id="KW-0378">Hydrolase</keyword>
<keyword evidence="3" id="KW-0964">Secreted</keyword>
<keyword evidence="11" id="KW-1185">Reference proteome</keyword>
<proteinExistence type="inferred from homology"/>
<dbReference type="InterPro" id="IPR015500">
    <property type="entry name" value="Peptidase_S8_subtilisin-rel"/>
</dbReference>
<feature type="active site" description="Charge relay system" evidence="7">
    <location>
        <position position="400"/>
    </location>
</feature>
<feature type="active site" description="Charge relay system" evidence="7">
    <location>
        <position position="433"/>
    </location>
</feature>
<dbReference type="InterPro" id="IPR023828">
    <property type="entry name" value="Peptidase_S8_Ser-AS"/>
</dbReference>
<evidence type="ECO:0000256" key="4">
    <source>
        <dbReference type="ARBA" id="ARBA00022670"/>
    </source>
</evidence>
<gene>
    <name evidence="10" type="ORF">C7459_109208</name>
</gene>
<dbReference type="InterPro" id="IPR022398">
    <property type="entry name" value="Peptidase_S8_His-AS"/>
</dbReference>
<evidence type="ECO:0000256" key="1">
    <source>
        <dbReference type="ARBA" id="ARBA00004613"/>
    </source>
</evidence>
<evidence type="ECO:0000256" key="6">
    <source>
        <dbReference type="ARBA" id="ARBA00022825"/>
    </source>
</evidence>
<reference evidence="10 11" key="1">
    <citation type="submission" date="2018-05" db="EMBL/GenBank/DDBJ databases">
        <title>Genomic Encyclopedia of Type Strains, Phase IV (KMG-IV): sequencing the most valuable type-strain genomes for metagenomic binning, comparative biology and taxonomic classification.</title>
        <authorList>
            <person name="Goeker M."/>
        </authorList>
    </citation>
    <scope>NUCLEOTIDE SEQUENCE [LARGE SCALE GENOMIC DNA]</scope>
    <source>
        <strain evidence="10 11">DSM 18773</strain>
    </source>
</reference>
<dbReference type="InterPro" id="IPR051048">
    <property type="entry name" value="Peptidase_S8/S53_subtilisin"/>
</dbReference>
<keyword evidence="6 7" id="KW-0720">Serine protease</keyword>
<keyword evidence="4 7" id="KW-0645">Protease</keyword>
<name>A0A316D849_9BACL</name>
<evidence type="ECO:0000256" key="7">
    <source>
        <dbReference type="PROSITE-ProRule" id="PRU01240"/>
    </source>
</evidence>
<dbReference type="Proteomes" id="UP000245634">
    <property type="component" value="Unassembled WGS sequence"/>
</dbReference>
<dbReference type="GO" id="GO:0004252">
    <property type="term" value="F:serine-type endopeptidase activity"/>
    <property type="evidence" value="ECO:0007669"/>
    <property type="project" value="UniProtKB-UniRule"/>
</dbReference>
<comment type="caution">
    <text evidence="10">The sequence shown here is derived from an EMBL/GenBank/DDBJ whole genome shotgun (WGS) entry which is preliminary data.</text>
</comment>
<sequence>MKRSSKWGLITLLTVGLVSPLYWQGSQPAPIRKQVSPAPTPQATPHVTQTHDAHRAAVVQALRAKKGRGNEAVVARDIASTAALCVRDCRTMLTMISNELSHATTAEERRRILENHMKQHTQFVSLTYTHDGGAPVQLGTPLNPSLHPQAQAYAKRDEFYVSDLYHKPQQKDPQEQIGMTLAVPVLDTTKVHGALTADIEMGHLMSVIKNQDDEMGTRTQILGANGQNEALPYKTSDTFGGTTTKQVSTKSAQSKVDGTAWSVHSLSLQDQGRKHIQTVQDEVLVRFDRDLSPAEIQTMTTDIGGELVKNTARHGYVFRSARKSPADMIAYFKQKGAVIAERHSRARKNDDGESASSDRVVEQPNDTFYSSNQWNLPLIKADKAWQMTTGDPGVIIAVVDTGVDLDHPDLKGKLVAGRNIIAGNDQPQDDNGHGTHCAGIIAARTNNLEGIAGVDWNSKIMPVKAMAADGTGSVADIADGVVWAADHGANVINLSLGDYEDSDYLHEAIKYAYDKGVVVTAAMGNDGSGEPSYPAAYPEVIGVAANDENNETATFSNFGGHCSVSAPGVAIPSTYPNRRYVALSGTSMASPHVAGVAGLVKSINKDLKPDDVRRILEKTADDLGPEGKDEYFGNGEINVSRAVTEAKASLTTSK</sequence>
<dbReference type="EMBL" id="QGGL01000009">
    <property type="protein sequence ID" value="PWK12846.1"/>
    <property type="molecule type" value="Genomic_DNA"/>
</dbReference>
<protein>
    <submittedName>
        <fullName evidence="10">Subtilase family protein</fullName>
    </submittedName>
</protein>
<evidence type="ECO:0000259" key="9">
    <source>
        <dbReference type="Pfam" id="PF00082"/>
    </source>
</evidence>
<dbReference type="CDD" id="cd07484">
    <property type="entry name" value="Peptidases_S8_Thermitase_like"/>
    <property type="match status" value="1"/>
</dbReference>
<dbReference type="PRINTS" id="PR00723">
    <property type="entry name" value="SUBTILISIN"/>
</dbReference>
<dbReference type="AlphaFoldDB" id="A0A316D849"/>
<dbReference type="PROSITE" id="PS51892">
    <property type="entry name" value="SUBTILASE"/>
    <property type="match status" value="1"/>
</dbReference>
<dbReference type="PROSITE" id="PS00138">
    <property type="entry name" value="SUBTILASE_SER"/>
    <property type="match status" value="1"/>
</dbReference>
<feature type="active site" description="Charge relay system" evidence="7">
    <location>
        <position position="587"/>
    </location>
</feature>
<dbReference type="PANTHER" id="PTHR43399">
    <property type="entry name" value="SUBTILISIN-RELATED"/>
    <property type="match status" value="1"/>
</dbReference>